<dbReference type="Pfam" id="PF07859">
    <property type="entry name" value="Abhydrolase_3"/>
    <property type="match status" value="1"/>
</dbReference>
<dbReference type="Proteomes" id="UP000268016">
    <property type="component" value="Unassembled WGS sequence"/>
</dbReference>
<dbReference type="Gene3D" id="3.40.50.1820">
    <property type="entry name" value="alpha/beta hydrolase"/>
    <property type="match status" value="1"/>
</dbReference>
<dbReference type="AlphaFoldDB" id="A0A3N2R8H8"/>
<evidence type="ECO:0000256" key="1">
    <source>
        <dbReference type="ARBA" id="ARBA00010515"/>
    </source>
</evidence>
<evidence type="ECO:0000313" key="6">
    <source>
        <dbReference type="Proteomes" id="UP000268016"/>
    </source>
</evidence>
<dbReference type="EMBL" id="RDRB01000002">
    <property type="protein sequence ID" value="ROU03780.1"/>
    <property type="molecule type" value="Genomic_DNA"/>
</dbReference>
<feature type="region of interest" description="Disordered" evidence="3">
    <location>
        <begin position="154"/>
        <end position="176"/>
    </location>
</feature>
<dbReference type="PANTHER" id="PTHR48081">
    <property type="entry name" value="AB HYDROLASE SUPERFAMILY PROTEIN C4A8.06C"/>
    <property type="match status" value="1"/>
</dbReference>
<comment type="similarity">
    <text evidence="1">Belongs to the 'GDXG' lipolytic enzyme family.</text>
</comment>
<dbReference type="InterPro" id="IPR013094">
    <property type="entry name" value="AB_hydrolase_3"/>
</dbReference>
<evidence type="ECO:0000256" key="2">
    <source>
        <dbReference type="ARBA" id="ARBA00022801"/>
    </source>
</evidence>
<evidence type="ECO:0000259" key="4">
    <source>
        <dbReference type="Pfam" id="PF07859"/>
    </source>
</evidence>
<evidence type="ECO:0000256" key="3">
    <source>
        <dbReference type="SAM" id="MobiDB-lite"/>
    </source>
</evidence>
<keyword evidence="2 5" id="KW-0378">Hydrolase</keyword>
<dbReference type="OrthoDB" id="9806180at2"/>
<reference evidence="5 6" key="1">
    <citation type="submission" date="2018-10" db="EMBL/GenBank/DDBJ databases">
        <title>Histidinibacterium lentulum gen. nov., sp. nov., a marine bacterium from the culture broth of Picochlorum sp. 122.</title>
        <authorList>
            <person name="Wang G."/>
        </authorList>
    </citation>
    <scope>NUCLEOTIDE SEQUENCE [LARGE SCALE GENOMIC DNA]</scope>
    <source>
        <strain evidence="5 6">B17</strain>
    </source>
</reference>
<name>A0A3N2R8H8_9RHOB</name>
<sequence>MSGRPASEAEVRDRIGAVPVTGGPEEMRAAFARLMGPAPELARETLGGCAVARAGDGPVRAVWLHGGGYVFGSPESHGWAALALAERLGGSVLLPDYDLAPEAPWPAQMTGPRAVLEALGPEGAVALVGDSAGGHLAMRLALEDPARVRALALISPNTDRSGQSGTRRRDSDAMNDDATDSRLARMAFGDADPASAEVSPLLADLGGLPKLLILAAGDEILLDDALLLARAAALAGVRTDLRVWPGLFHLFPLWPEALPEAREALDAIAGHLRT</sequence>
<proteinExistence type="inferred from homology"/>
<gene>
    <name evidence="5" type="ORF">EAT49_05665</name>
</gene>
<organism evidence="5 6">
    <name type="scientific">Histidinibacterium lentulum</name>
    <dbReference type="NCBI Taxonomy" id="2480588"/>
    <lineage>
        <taxon>Bacteria</taxon>
        <taxon>Pseudomonadati</taxon>
        <taxon>Pseudomonadota</taxon>
        <taxon>Alphaproteobacteria</taxon>
        <taxon>Rhodobacterales</taxon>
        <taxon>Paracoccaceae</taxon>
        <taxon>Histidinibacterium</taxon>
    </lineage>
</organism>
<comment type="caution">
    <text evidence="5">The sequence shown here is derived from an EMBL/GenBank/DDBJ whole genome shotgun (WGS) entry which is preliminary data.</text>
</comment>
<keyword evidence="6" id="KW-1185">Reference proteome</keyword>
<evidence type="ECO:0000313" key="5">
    <source>
        <dbReference type="EMBL" id="ROU03780.1"/>
    </source>
</evidence>
<protein>
    <submittedName>
        <fullName evidence="5">Alpha/beta hydrolase</fullName>
    </submittedName>
</protein>
<dbReference type="InterPro" id="IPR050300">
    <property type="entry name" value="GDXG_lipolytic_enzyme"/>
</dbReference>
<dbReference type="GO" id="GO:0004806">
    <property type="term" value="F:triacylglycerol lipase activity"/>
    <property type="evidence" value="ECO:0007669"/>
    <property type="project" value="TreeGrafter"/>
</dbReference>
<feature type="compositionally biased region" description="Polar residues" evidence="3">
    <location>
        <begin position="155"/>
        <end position="165"/>
    </location>
</feature>
<dbReference type="PANTHER" id="PTHR48081:SF30">
    <property type="entry name" value="ACETYL-HYDROLASE LIPR-RELATED"/>
    <property type="match status" value="1"/>
</dbReference>
<dbReference type="SUPFAM" id="SSF53474">
    <property type="entry name" value="alpha/beta-Hydrolases"/>
    <property type="match status" value="1"/>
</dbReference>
<dbReference type="InterPro" id="IPR029058">
    <property type="entry name" value="AB_hydrolase_fold"/>
</dbReference>
<dbReference type="RefSeq" id="WP_123641315.1">
    <property type="nucleotide sequence ID" value="NZ_ML119082.1"/>
</dbReference>
<feature type="domain" description="Alpha/beta hydrolase fold-3" evidence="4">
    <location>
        <begin position="62"/>
        <end position="252"/>
    </location>
</feature>
<accession>A0A3N2R8H8</accession>